<comment type="caution">
    <text evidence="2">The sequence shown here is derived from an EMBL/GenBank/DDBJ whole genome shotgun (WGS) entry which is preliminary data.</text>
</comment>
<dbReference type="Proteomes" id="UP000031586">
    <property type="component" value="Unassembled WGS sequence"/>
</dbReference>
<reference evidence="2 3" key="1">
    <citation type="submission" date="2014-07" db="EMBL/GenBank/DDBJ databases">
        <title>Unique and conserved regions in Vibrio harveyi and related species in comparison with the shrimp pathogen Vibrio harveyi CAIM 1792.</title>
        <authorList>
            <person name="Espinoza-Valles I."/>
            <person name="Vora G."/>
            <person name="Leekitcharoenphon P."/>
            <person name="Ussery D."/>
            <person name="Hoj L."/>
            <person name="Gomez-Gil B."/>
        </authorList>
    </citation>
    <scope>NUCLEOTIDE SEQUENCE [LARGE SCALE GENOMIC DNA]</scope>
    <source>
        <strain evidence="3">CAIM 1854 / LMG 25443</strain>
    </source>
</reference>
<proteinExistence type="predicted"/>
<protein>
    <submittedName>
        <fullName evidence="2">Uncharacterized protein</fullName>
    </submittedName>
</protein>
<gene>
    <name evidence="2" type="ORF">H735_29710</name>
</gene>
<sequence>MKKLLIATMISTSIALTCYQSTGQQLDPTQLTMNKKMVSMERGVVLMYDDVKVKGTQVGAAVALIGLAAMAISEANEQPFAGNTPISYGQSSDPQLVRRSVS</sequence>
<evidence type="ECO:0000313" key="2">
    <source>
        <dbReference type="EMBL" id="KIF45319.1"/>
    </source>
</evidence>
<evidence type="ECO:0000313" key="3">
    <source>
        <dbReference type="Proteomes" id="UP000031586"/>
    </source>
</evidence>
<accession>A0A0C1YMI1</accession>
<dbReference type="RefSeq" id="WP_020198172.1">
    <property type="nucleotide sequence ID" value="NZ_BAOH01000285.1"/>
</dbReference>
<organism evidence="2 3">
    <name type="scientific">Vibrio owensii CAIM 1854 = LMG 25443</name>
    <dbReference type="NCBI Taxonomy" id="1229493"/>
    <lineage>
        <taxon>Bacteria</taxon>
        <taxon>Pseudomonadati</taxon>
        <taxon>Pseudomonadota</taxon>
        <taxon>Gammaproteobacteria</taxon>
        <taxon>Vibrionales</taxon>
        <taxon>Vibrionaceae</taxon>
        <taxon>Vibrio</taxon>
    </lineage>
</organism>
<feature type="region of interest" description="Disordered" evidence="1">
    <location>
        <begin position="83"/>
        <end position="102"/>
    </location>
</feature>
<dbReference type="PATRIC" id="fig|1229493.5.peg.6020"/>
<evidence type="ECO:0000256" key="1">
    <source>
        <dbReference type="SAM" id="MobiDB-lite"/>
    </source>
</evidence>
<dbReference type="AlphaFoldDB" id="A0A0C1YMI1"/>
<dbReference type="EMBL" id="JPRD01000084">
    <property type="protein sequence ID" value="KIF45319.1"/>
    <property type="molecule type" value="Genomic_DNA"/>
</dbReference>
<feature type="compositionally biased region" description="Polar residues" evidence="1">
    <location>
        <begin position="84"/>
        <end position="94"/>
    </location>
</feature>
<name>A0A0C1YMI1_9VIBR</name>